<evidence type="ECO:0000313" key="2">
    <source>
        <dbReference type="EMBL" id="MXR41442.1"/>
    </source>
</evidence>
<gene>
    <name evidence="2" type="ORF">GRX01_08845</name>
</gene>
<reference evidence="2 3" key="1">
    <citation type="submission" date="2019-12" db="EMBL/GenBank/DDBJ databases">
        <title>Isolation and characterization of three novel carbon monoxide-oxidizing members of Halobacteria from salione crusts and soils.</title>
        <authorList>
            <person name="Myers M.R."/>
            <person name="King G.M."/>
        </authorList>
    </citation>
    <scope>NUCLEOTIDE SEQUENCE [LARGE SCALE GENOMIC DNA]</scope>
    <source>
        <strain evidence="2 3">WSA2</strain>
    </source>
</reference>
<keyword evidence="1" id="KW-1133">Transmembrane helix</keyword>
<proteinExistence type="predicted"/>
<dbReference type="InterPro" id="IPR055894">
    <property type="entry name" value="DUF7471"/>
</dbReference>
<evidence type="ECO:0000313" key="3">
    <source>
        <dbReference type="Proteomes" id="UP000437065"/>
    </source>
</evidence>
<dbReference type="RefSeq" id="WP_159665889.1">
    <property type="nucleotide sequence ID" value="NZ_WUUS01000005.1"/>
</dbReference>
<sequence>MDSLQHIVPGAHGVSYAVVVALGGVAGAGLLGLGLAAFLRRRSRSYLLVALALGALAARAGLAAGAAFGLVGVDAHHFGEHLLDVVMAALVVAAVYYARSVGSEVSS</sequence>
<keyword evidence="3" id="KW-1185">Reference proteome</keyword>
<comment type="caution">
    <text evidence="2">The sequence shown here is derived from an EMBL/GenBank/DDBJ whole genome shotgun (WGS) entry which is preliminary data.</text>
</comment>
<organism evidence="2 3">
    <name type="scientific">Halobaculum saliterrae</name>
    <dbReference type="NCBI Taxonomy" id="2073113"/>
    <lineage>
        <taxon>Archaea</taxon>
        <taxon>Methanobacteriati</taxon>
        <taxon>Methanobacteriota</taxon>
        <taxon>Stenosarchaea group</taxon>
        <taxon>Halobacteria</taxon>
        <taxon>Halobacteriales</taxon>
        <taxon>Haloferacaceae</taxon>
        <taxon>Halobaculum</taxon>
    </lineage>
</organism>
<dbReference type="EMBL" id="WUUS01000005">
    <property type="protein sequence ID" value="MXR41442.1"/>
    <property type="molecule type" value="Genomic_DNA"/>
</dbReference>
<feature type="transmembrane region" description="Helical" evidence="1">
    <location>
        <begin position="81"/>
        <end position="98"/>
    </location>
</feature>
<name>A0A6B0SYP1_9EURY</name>
<accession>A0A6B0SYP1</accession>
<protein>
    <submittedName>
        <fullName evidence="2">Uncharacterized protein</fullName>
    </submittedName>
</protein>
<feature type="transmembrane region" description="Helical" evidence="1">
    <location>
        <begin position="46"/>
        <end position="69"/>
    </location>
</feature>
<dbReference type="AlphaFoldDB" id="A0A6B0SYP1"/>
<keyword evidence="1" id="KW-0472">Membrane</keyword>
<evidence type="ECO:0000256" key="1">
    <source>
        <dbReference type="SAM" id="Phobius"/>
    </source>
</evidence>
<feature type="transmembrane region" description="Helical" evidence="1">
    <location>
        <begin position="14"/>
        <end position="39"/>
    </location>
</feature>
<dbReference type="Proteomes" id="UP000437065">
    <property type="component" value="Unassembled WGS sequence"/>
</dbReference>
<dbReference type="Pfam" id="PF24283">
    <property type="entry name" value="DUF7471"/>
    <property type="match status" value="1"/>
</dbReference>
<keyword evidence="1" id="KW-0812">Transmembrane</keyword>